<accession>A0A9X1U0R1</accession>
<comment type="catalytic activity">
    <reaction evidence="5">
        <text>(6S)-5-formyl-5,6,7,8-tetrahydrofolate + ATP = (6R)-5,10-methenyltetrahydrofolate + ADP + phosphate</text>
        <dbReference type="Rhea" id="RHEA:10488"/>
        <dbReference type="ChEBI" id="CHEBI:30616"/>
        <dbReference type="ChEBI" id="CHEBI:43474"/>
        <dbReference type="ChEBI" id="CHEBI:57455"/>
        <dbReference type="ChEBI" id="CHEBI:57457"/>
        <dbReference type="ChEBI" id="CHEBI:456216"/>
        <dbReference type="EC" id="6.3.3.2"/>
    </reaction>
</comment>
<dbReference type="NCBIfam" id="TIGR02727">
    <property type="entry name" value="MTHFS_bact"/>
    <property type="match status" value="1"/>
</dbReference>
<dbReference type="GO" id="GO:0030272">
    <property type="term" value="F:5-formyltetrahydrofolate cyclo-ligase activity"/>
    <property type="evidence" value="ECO:0007669"/>
    <property type="project" value="UniProtKB-EC"/>
</dbReference>
<feature type="binding site" evidence="4">
    <location>
        <begin position="7"/>
        <end position="11"/>
    </location>
    <ligand>
        <name>ATP</name>
        <dbReference type="ChEBI" id="CHEBI:30616"/>
    </ligand>
</feature>
<feature type="binding site" evidence="4">
    <location>
        <begin position="138"/>
        <end position="146"/>
    </location>
    <ligand>
        <name>ATP</name>
        <dbReference type="ChEBI" id="CHEBI:30616"/>
    </ligand>
</feature>
<dbReference type="Proteomes" id="UP001139336">
    <property type="component" value="Unassembled WGS sequence"/>
</dbReference>
<feature type="binding site" evidence="4">
    <location>
        <position position="60"/>
    </location>
    <ligand>
        <name>substrate</name>
    </ligand>
</feature>
<reference evidence="6" key="1">
    <citation type="submission" date="2022-01" db="EMBL/GenBank/DDBJ databases">
        <title>Corynebacterium sp. nov isolated from isolated from the feces of the greater white-fronted geese (Anser albifrons) at Poyang Lake, PR China.</title>
        <authorList>
            <person name="Liu Q."/>
        </authorList>
    </citation>
    <scope>NUCLEOTIDE SEQUENCE</scope>
    <source>
        <strain evidence="6">JCM 32435</strain>
    </source>
</reference>
<comment type="cofactor">
    <cofactor evidence="5">
        <name>Mg(2+)</name>
        <dbReference type="ChEBI" id="CHEBI:18420"/>
    </cofactor>
</comment>
<comment type="similarity">
    <text evidence="1 5">Belongs to the 5-formyltetrahydrofolate cyclo-ligase family.</text>
</comment>
<dbReference type="SUPFAM" id="SSF100950">
    <property type="entry name" value="NagB/RpiA/CoA transferase-like"/>
    <property type="match status" value="1"/>
</dbReference>
<name>A0A9X1U0R1_9CORY</name>
<evidence type="ECO:0000256" key="2">
    <source>
        <dbReference type="ARBA" id="ARBA00022741"/>
    </source>
</evidence>
<dbReference type="GO" id="GO:0035999">
    <property type="term" value="P:tetrahydrofolate interconversion"/>
    <property type="evidence" value="ECO:0007669"/>
    <property type="project" value="TreeGrafter"/>
</dbReference>
<dbReference type="RefSeq" id="WP_236118580.1">
    <property type="nucleotide sequence ID" value="NZ_JAKGSI010000003.1"/>
</dbReference>
<dbReference type="GO" id="GO:0046872">
    <property type="term" value="F:metal ion binding"/>
    <property type="evidence" value="ECO:0007669"/>
    <property type="project" value="UniProtKB-KW"/>
</dbReference>
<evidence type="ECO:0000313" key="7">
    <source>
        <dbReference type="Proteomes" id="UP001139336"/>
    </source>
</evidence>
<gene>
    <name evidence="6" type="ORF">L1O03_06185</name>
</gene>
<protein>
    <recommendedName>
        <fullName evidence="5">5-formyltetrahydrofolate cyclo-ligase</fullName>
        <ecNumber evidence="5">6.3.3.2</ecNumber>
    </recommendedName>
</protein>
<evidence type="ECO:0000256" key="3">
    <source>
        <dbReference type="ARBA" id="ARBA00022840"/>
    </source>
</evidence>
<dbReference type="GO" id="GO:0009396">
    <property type="term" value="P:folic acid-containing compound biosynthetic process"/>
    <property type="evidence" value="ECO:0007669"/>
    <property type="project" value="TreeGrafter"/>
</dbReference>
<organism evidence="6 7">
    <name type="scientific">Corynebacterium uropygiale</name>
    <dbReference type="NCBI Taxonomy" id="1775911"/>
    <lineage>
        <taxon>Bacteria</taxon>
        <taxon>Bacillati</taxon>
        <taxon>Actinomycetota</taxon>
        <taxon>Actinomycetes</taxon>
        <taxon>Mycobacteriales</taxon>
        <taxon>Corynebacteriaceae</taxon>
        <taxon>Corynebacterium</taxon>
    </lineage>
</organism>
<sequence>MVTAEEKHRRRSQYRTERAALAHDDEHLRHLNAQLLTHIRQVLDATSPTSIAAYCPLPGEPGGPDLVENLHRTVPTVWLPISLPGGVLNWTAYQGADAMRPGALGISEPAGPREPTRRLLDCPLILIPALACHPSGVRMGQGAGYYDRALAELRRHPNPPKVIALLHPGEIREDVPIEPHDQPVDLILTAEGPVSPR</sequence>
<dbReference type="Pfam" id="PF01812">
    <property type="entry name" value="5-FTHF_cyc-lig"/>
    <property type="match status" value="1"/>
</dbReference>
<comment type="caution">
    <text evidence="6">The sequence shown here is derived from an EMBL/GenBank/DDBJ whole genome shotgun (WGS) entry which is preliminary data.</text>
</comment>
<keyword evidence="5" id="KW-0479">Metal-binding</keyword>
<dbReference type="InterPro" id="IPR002698">
    <property type="entry name" value="FTHF_cligase"/>
</dbReference>
<evidence type="ECO:0000313" key="6">
    <source>
        <dbReference type="EMBL" id="MCF4006768.1"/>
    </source>
</evidence>
<keyword evidence="6" id="KW-0436">Ligase</keyword>
<proteinExistence type="inferred from homology"/>
<dbReference type="GO" id="GO:0005524">
    <property type="term" value="F:ATP binding"/>
    <property type="evidence" value="ECO:0007669"/>
    <property type="project" value="UniProtKB-KW"/>
</dbReference>
<keyword evidence="2 4" id="KW-0547">Nucleotide-binding</keyword>
<dbReference type="InterPro" id="IPR037171">
    <property type="entry name" value="NagB/RpiA_transferase-like"/>
</dbReference>
<evidence type="ECO:0000256" key="1">
    <source>
        <dbReference type="ARBA" id="ARBA00010638"/>
    </source>
</evidence>
<keyword evidence="5" id="KW-0460">Magnesium</keyword>
<dbReference type="Gene3D" id="3.40.50.10420">
    <property type="entry name" value="NagB/RpiA/CoA transferase-like"/>
    <property type="match status" value="1"/>
</dbReference>
<dbReference type="InterPro" id="IPR024185">
    <property type="entry name" value="FTHF_cligase-like_sf"/>
</dbReference>
<dbReference type="EC" id="6.3.3.2" evidence="5"/>
<dbReference type="PIRSF" id="PIRSF006806">
    <property type="entry name" value="FTHF_cligase"/>
    <property type="match status" value="1"/>
</dbReference>
<dbReference type="EMBL" id="JAKGSI010000003">
    <property type="protein sequence ID" value="MCF4006768.1"/>
    <property type="molecule type" value="Genomic_DNA"/>
</dbReference>
<dbReference type="PANTHER" id="PTHR23407">
    <property type="entry name" value="ATPASE INHIBITOR/5-FORMYLTETRAHYDROFOLATE CYCLO-LIGASE"/>
    <property type="match status" value="1"/>
</dbReference>
<keyword evidence="7" id="KW-1185">Reference proteome</keyword>
<keyword evidence="3 4" id="KW-0067">ATP-binding</keyword>
<evidence type="ECO:0000256" key="4">
    <source>
        <dbReference type="PIRSR" id="PIRSR006806-1"/>
    </source>
</evidence>
<dbReference type="AlphaFoldDB" id="A0A9X1U0R1"/>
<dbReference type="PANTHER" id="PTHR23407:SF1">
    <property type="entry name" value="5-FORMYLTETRAHYDROFOLATE CYCLO-LIGASE"/>
    <property type="match status" value="1"/>
</dbReference>
<evidence type="ECO:0000256" key="5">
    <source>
        <dbReference type="RuleBase" id="RU361279"/>
    </source>
</evidence>